<feature type="transmembrane region" description="Helical" evidence="8">
    <location>
        <begin position="329"/>
        <end position="362"/>
    </location>
</feature>
<protein>
    <submittedName>
        <fullName evidence="9">AI-2E family transporter</fullName>
    </submittedName>
</protein>
<keyword evidence="6 8" id="KW-1133">Transmembrane helix</keyword>
<dbReference type="PANTHER" id="PTHR21716">
    <property type="entry name" value="TRANSMEMBRANE PROTEIN"/>
    <property type="match status" value="1"/>
</dbReference>
<evidence type="ECO:0000256" key="1">
    <source>
        <dbReference type="ARBA" id="ARBA00004651"/>
    </source>
</evidence>
<dbReference type="Pfam" id="PF01594">
    <property type="entry name" value="AI-2E_transport"/>
    <property type="match status" value="1"/>
</dbReference>
<sequence>MKVKMTGEMKNKVWLAAVIIFVAISIFFCFYRFDVLFGLFKKVLSLTTPFIIGFAIAFLLNKPMILIEEKLFLHLPLKKNHKRAFAALLAIILGIVAVSCFLALLIPQLIDSILSLISSFPEYMENFEVFVQDFIKEHGIRAEEVGNYFEQIDIFGKMTDFVTVALPQMLKYTYAFGSTLLDIVLGIVSALYMLMDKERLLRYVRKINYALFPEEVSKYFHRMSLLSSKIFNNFIVGKAIDSLIIGILCYVGSLIFQFPYALLLSVFVGVTNMIPVFGPFIGAIPGVVILFIIHPITAVYFALFVFALQQFDGNVLGPMILGDKLGLPSIGILFSVCIGGGLFGIVGMFIGVPCFAVFYVAVKEFVHYRLEKKGVDASESDVVSLENNTN</sequence>
<proteinExistence type="inferred from homology"/>
<dbReference type="InterPro" id="IPR002549">
    <property type="entry name" value="AI-2E-like"/>
</dbReference>
<keyword evidence="10" id="KW-1185">Reference proteome</keyword>
<dbReference type="RefSeq" id="WP_118277789.1">
    <property type="nucleotide sequence ID" value="NZ_AP019695.1"/>
</dbReference>
<feature type="transmembrane region" description="Helical" evidence="8">
    <location>
        <begin position="288"/>
        <end position="309"/>
    </location>
</feature>
<name>A0A6N4TGN8_9FIRM</name>
<keyword evidence="5 8" id="KW-0812">Transmembrane</keyword>
<evidence type="ECO:0000256" key="6">
    <source>
        <dbReference type="ARBA" id="ARBA00022989"/>
    </source>
</evidence>
<comment type="subcellular location">
    <subcellularLocation>
        <location evidence="1">Cell membrane</location>
        <topology evidence="1">Multi-pass membrane protein</topology>
    </subcellularLocation>
</comment>
<keyword evidence="7 8" id="KW-0472">Membrane</keyword>
<feature type="transmembrane region" description="Helical" evidence="8">
    <location>
        <begin position="262"/>
        <end position="281"/>
    </location>
</feature>
<feature type="transmembrane region" description="Helical" evidence="8">
    <location>
        <begin position="39"/>
        <end position="60"/>
    </location>
</feature>
<dbReference type="PANTHER" id="PTHR21716:SF53">
    <property type="entry name" value="PERMEASE PERM-RELATED"/>
    <property type="match status" value="1"/>
</dbReference>
<keyword evidence="3" id="KW-0813">Transport</keyword>
<evidence type="ECO:0000256" key="4">
    <source>
        <dbReference type="ARBA" id="ARBA00022475"/>
    </source>
</evidence>
<evidence type="ECO:0000256" key="8">
    <source>
        <dbReference type="SAM" id="Phobius"/>
    </source>
</evidence>
<evidence type="ECO:0000256" key="2">
    <source>
        <dbReference type="ARBA" id="ARBA00009773"/>
    </source>
</evidence>
<feature type="transmembrane region" description="Helical" evidence="8">
    <location>
        <begin position="12"/>
        <end position="33"/>
    </location>
</feature>
<evidence type="ECO:0000256" key="5">
    <source>
        <dbReference type="ARBA" id="ARBA00022692"/>
    </source>
</evidence>
<dbReference type="EMBL" id="AP019695">
    <property type="protein sequence ID" value="BBK22160.1"/>
    <property type="molecule type" value="Genomic_DNA"/>
</dbReference>
<feature type="transmembrane region" description="Helical" evidence="8">
    <location>
        <begin position="230"/>
        <end position="256"/>
    </location>
</feature>
<accession>A0A6N4TGN8</accession>
<comment type="similarity">
    <text evidence="2">Belongs to the autoinducer-2 exporter (AI-2E) (TC 2.A.86) family.</text>
</comment>
<dbReference type="GO" id="GO:0005886">
    <property type="term" value="C:plasma membrane"/>
    <property type="evidence" value="ECO:0007669"/>
    <property type="project" value="UniProtKB-SubCell"/>
</dbReference>
<evidence type="ECO:0000313" key="10">
    <source>
        <dbReference type="Proteomes" id="UP000464754"/>
    </source>
</evidence>
<evidence type="ECO:0000256" key="7">
    <source>
        <dbReference type="ARBA" id="ARBA00023136"/>
    </source>
</evidence>
<dbReference type="GO" id="GO:0055085">
    <property type="term" value="P:transmembrane transport"/>
    <property type="evidence" value="ECO:0007669"/>
    <property type="project" value="TreeGrafter"/>
</dbReference>
<dbReference type="AlphaFoldDB" id="A0A6N4TGN8"/>
<keyword evidence="4" id="KW-1003">Cell membrane</keyword>
<evidence type="ECO:0000313" key="9">
    <source>
        <dbReference type="EMBL" id="BBK22160.1"/>
    </source>
</evidence>
<reference evidence="10" key="1">
    <citation type="submission" date="2019-05" db="EMBL/GenBank/DDBJ databases">
        <title>Complete genome sequencing of Absiella argi strain JCM 30884.</title>
        <authorList>
            <person name="Sakamoto M."/>
            <person name="Murakami T."/>
            <person name="Mori H."/>
        </authorList>
    </citation>
    <scope>NUCLEOTIDE SEQUENCE [LARGE SCALE GENOMIC DNA]</scope>
    <source>
        <strain evidence="10">JCM 30884</strain>
    </source>
</reference>
<feature type="transmembrane region" description="Helical" evidence="8">
    <location>
        <begin position="84"/>
        <end position="106"/>
    </location>
</feature>
<dbReference type="Proteomes" id="UP000464754">
    <property type="component" value="Chromosome"/>
</dbReference>
<feature type="transmembrane region" description="Helical" evidence="8">
    <location>
        <begin position="174"/>
        <end position="195"/>
    </location>
</feature>
<dbReference type="KEGG" id="aarg:Aargi30884_10630"/>
<gene>
    <name evidence="9" type="ORF">Aargi30884_10630</name>
</gene>
<organism evidence="9 10">
    <name type="scientific">Amedibacterium intestinale</name>
    <dbReference type="NCBI Taxonomy" id="2583452"/>
    <lineage>
        <taxon>Bacteria</taxon>
        <taxon>Bacillati</taxon>
        <taxon>Bacillota</taxon>
        <taxon>Erysipelotrichia</taxon>
        <taxon>Erysipelotrichales</taxon>
        <taxon>Erysipelotrichaceae</taxon>
        <taxon>Amedibacterium</taxon>
    </lineage>
</organism>
<evidence type="ECO:0000256" key="3">
    <source>
        <dbReference type="ARBA" id="ARBA00022448"/>
    </source>
</evidence>